<dbReference type="OrthoDB" id="9814896at2"/>
<comment type="caution">
    <text evidence="3">The sequence shown here is derived from an EMBL/GenBank/DDBJ whole genome shotgun (WGS) entry which is preliminary data.</text>
</comment>
<evidence type="ECO:0000313" key="3">
    <source>
        <dbReference type="EMBL" id="TPN88912.1"/>
    </source>
</evidence>
<dbReference type="AlphaFoldDB" id="A0A504JJG2"/>
<organism evidence="3 4">
    <name type="scientific">Aquimarina algicola</name>
    <dbReference type="NCBI Taxonomy" id="2589995"/>
    <lineage>
        <taxon>Bacteria</taxon>
        <taxon>Pseudomonadati</taxon>
        <taxon>Bacteroidota</taxon>
        <taxon>Flavobacteriia</taxon>
        <taxon>Flavobacteriales</taxon>
        <taxon>Flavobacteriaceae</taxon>
        <taxon>Aquimarina</taxon>
    </lineage>
</organism>
<dbReference type="InterPro" id="IPR000340">
    <property type="entry name" value="Dual-sp_phosphatase_cat-dom"/>
</dbReference>
<dbReference type="PROSITE" id="PS50056">
    <property type="entry name" value="TYR_PHOSPHATASE_2"/>
    <property type="match status" value="1"/>
</dbReference>
<evidence type="ECO:0000256" key="1">
    <source>
        <dbReference type="ARBA" id="ARBA00009580"/>
    </source>
</evidence>
<evidence type="ECO:0000259" key="2">
    <source>
        <dbReference type="PROSITE" id="PS50056"/>
    </source>
</evidence>
<dbReference type="PANTHER" id="PTHR31126:SF72">
    <property type="entry name" value="DUAL SPECIFICITY PROTEIN PHOSPHATASE TPBA"/>
    <property type="match status" value="1"/>
</dbReference>
<dbReference type="PROSITE" id="PS00383">
    <property type="entry name" value="TYR_PHOSPHATASE_1"/>
    <property type="match status" value="1"/>
</dbReference>
<dbReference type="InterPro" id="IPR000387">
    <property type="entry name" value="Tyr_Pase_dom"/>
</dbReference>
<dbReference type="GO" id="GO:0016791">
    <property type="term" value="F:phosphatase activity"/>
    <property type="evidence" value="ECO:0007669"/>
    <property type="project" value="TreeGrafter"/>
</dbReference>
<protein>
    <submittedName>
        <fullName evidence="3">Protein tyrosine phosphatase</fullName>
    </submittedName>
</protein>
<dbReference type="InterPro" id="IPR016130">
    <property type="entry name" value="Tyr_Pase_AS"/>
</dbReference>
<dbReference type="InterPro" id="IPR029021">
    <property type="entry name" value="Prot-tyrosine_phosphatase-like"/>
</dbReference>
<reference evidence="3 4" key="1">
    <citation type="submission" date="2019-06" db="EMBL/GenBank/DDBJ databases">
        <authorList>
            <person name="Meng X."/>
        </authorList>
    </citation>
    <scope>NUCLEOTIDE SEQUENCE [LARGE SCALE GENOMIC DNA]</scope>
    <source>
        <strain evidence="3 4">M625</strain>
    </source>
</reference>
<dbReference type="Gene3D" id="3.90.190.10">
    <property type="entry name" value="Protein tyrosine phosphatase superfamily"/>
    <property type="match status" value="1"/>
</dbReference>
<keyword evidence="4" id="KW-1185">Reference proteome</keyword>
<dbReference type="SUPFAM" id="SSF52799">
    <property type="entry name" value="(Phosphotyrosine protein) phosphatases II"/>
    <property type="match status" value="1"/>
</dbReference>
<gene>
    <name evidence="3" type="ORF">FHK87_01470</name>
</gene>
<accession>A0A504JJG2</accession>
<dbReference type="Pfam" id="PF00782">
    <property type="entry name" value="DSPc"/>
    <property type="match status" value="1"/>
</dbReference>
<comment type="similarity">
    <text evidence="1">Belongs to the protein-tyrosine phosphatase family.</text>
</comment>
<dbReference type="RefSeq" id="WP_140588923.1">
    <property type="nucleotide sequence ID" value="NZ_VFWZ01000001.1"/>
</dbReference>
<name>A0A504JJG2_9FLAO</name>
<dbReference type="Proteomes" id="UP000315540">
    <property type="component" value="Unassembled WGS sequence"/>
</dbReference>
<dbReference type="PANTHER" id="PTHR31126">
    <property type="entry name" value="TYROSINE-PROTEIN PHOSPHATASE"/>
    <property type="match status" value="1"/>
</dbReference>
<evidence type="ECO:0000313" key="4">
    <source>
        <dbReference type="Proteomes" id="UP000315540"/>
    </source>
</evidence>
<dbReference type="EMBL" id="VFWZ01000001">
    <property type="protein sequence ID" value="TPN88912.1"/>
    <property type="molecule type" value="Genomic_DNA"/>
</dbReference>
<proteinExistence type="inferred from homology"/>
<feature type="domain" description="Tyrosine specific protein phosphatases" evidence="2">
    <location>
        <begin position="54"/>
        <end position="106"/>
    </location>
</feature>
<sequence length="137" mass="16057">MSEQPSKKEFYRLEDFGIKTILNFRRLKDDAKKAKGTQLQLEHLPLKAAEINEKDIITGLQIINTAQKPILIHCWHGSDRTGVMTAAYRIVFENWSKEDAIKEFRRPEFGYHEKWYPNLVDLLNDLDVTKIRDELGL</sequence>